<name>V4B170_LOTGI</name>
<evidence type="ECO:0000256" key="2">
    <source>
        <dbReference type="ARBA" id="ARBA00022664"/>
    </source>
</evidence>
<dbReference type="InterPro" id="IPR000504">
    <property type="entry name" value="RRM_dom"/>
</dbReference>
<dbReference type="GO" id="GO:0061574">
    <property type="term" value="C:ASAP complex"/>
    <property type="evidence" value="ECO:0007669"/>
    <property type="project" value="TreeGrafter"/>
</dbReference>
<feature type="compositionally biased region" description="Polar residues" evidence="7">
    <location>
        <begin position="81"/>
        <end position="92"/>
    </location>
</feature>
<feature type="compositionally biased region" description="Basic and acidic residues" evidence="7">
    <location>
        <begin position="23"/>
        <end position="32"/>
    </location>
</feature>
<comment type="subcellular location">
    <subcellularLocation>
        <location evidence="1">Nucleus</location>
    </subcellularLocation>
</comment>
<dbReference type="PROSITE" id="PS50102">
    <property type="entry name" value="RRM"/>
    <property type="match status" value="1"/>
</dbReference>
<evidence type="ECO:0000256" key="3">
    <source>
        <dbReference type="ARBA" id="ARBA00022884"/>
    </source>
</evidence>
<evidence type="ECO:0000256" key="4">
    <source>
        <dbReference type="ARBA" id="ARBA00023187"/>
    </source>
</evidence>
<dbReference type="GO" id="GO:0000398">
    <property type="term" value="P:mRNA splicing, via spliceosome"/>
    <property type="evidence" value="ECO:0007669"/>
    <property type="project" value="TreeGrafter"/>
</dbReference>
<evidence type="ECO:0000313" key="10">
    <source>
        <dbReference type="EMBL" id="ESP04043.1"/>
    </source>
</evidence>
<dbReference type="Pfam" id="PF00076">
    <property type="entry name" value="RRM_1"/>
    <property type="match status" value="1"/>
</dbReference>
<keyword evidence="5" id="KW-0539">Nucleus</keyword>
<feature type="compositionally biased region" description="Low complexity" evidence="7">
    <location>
        <begin position="64"/>
        <end position="80"/>
    </location>
</feature>
<feature type="compositionally biased region" description="Basic residues" evidence="7">
    <location>
        <begin position="340"/>
        <end position="352"/>
    </location>
</feature>
<organism evidence="10 11">
    <name type="scientific">Lottia gigantea</name>
    <name type="common">Giant owl limpet</name>
    <dbReference type="NCBI Taxonomy" id="225164"/>
    <lineage>
        <taxon>Eukaryota</taxon>
        <taxon>Metazoa</taxon>
        <taxon>Spiralia</taxon>
        <taxon>Lophotrochozoa</taxon>
        <taxon>Mollusca</taxon>
        <taxon>Gastropoda</taxon>
        <taxon>Patellogastropoda</taxon>
        <taxon>Lottioidea</taxon>
        <taxon>Lottiidae</taxon>
        <taxon>Lottia</taxon>
    </lineage>
</organism>
<dbReference type="EMBL" id="KB199905">
    <property type="protein sequence ID" value="ESP04043.1"/>
    <property type="molecule type" value="Genomic_DNA"/>
</dbReference>
<keyword evidence="8" id="KW-0732">Signal</keyword>
<protein>
    <recommendedName>
        <fullName evidence="9">RRM domain-containing protein</fullName>
    </recommendedName>
</protein>
<dbReference type="InterPro" id="IPR035979">
    <property type="entry name" value="RBD_domain_sf"/>
</dbReference>
<evidence type="ECO:0000256" key="5">
    <source>
        <dbReference type="ARBA" id="ARBA00023242"/>
    </source>
</evidence>
<evidence type="ECO:0000259" key="9">
    <source>
        <dbReference type="PROSITE" id="PS50102"/>
    </source>
</evidence>
<dbReference type="PANTHER" id="PTHR15481:SF0">
    <property type="entry name" value="LD23870P-RELATED"/>
    <property type="match status" value="1"/>
</dbReference>
<proteinExistence type="predicted"/>
<gene>
    <name evidence="10" type="ORF">LOTGIDRAFT_156651</name>
</gene>
<dbReference type="KEGG" id="lgi:LOTGIDRAFT_156651"/>
<sequence length="401" mass="44737">MFILIFMKLCDIIEGCGPLQRVEVSKQAKSDSETVGAGSKEQQKKTGSPDKPERGRPKQKRAGSSSSGSSSIVPDSSFISMTYSGSSESMDFSPNRDGDFSSDSWSSMEDGESTDYSSDFSSDKDFNDSDGNDPEQEVLTENTVIGADMVTFTGNQHQVDGVQFHALLDQLTGIMVFHSVKIPIVLDPEAVPDLRQVEVVALVPVVLVALGQEVQGRVAHHPVTVHAAEKGNGDKNLGFSPKRRKRSPTPKPSKVHIGHLTRNVNKDHIVEIFSTYGAIRNVEMMIDRLHPNFNRGFAYVEYEKSEDAEKAIKFMDGGQIDGQEVSAAAILQQRPPPRYPMRRSPPHHRRGPPPRWHNSPPRFRRRSPPPRRRSPPPRRRTRSRSPARRRRYSRSSSSSSR</sequence>
<evidence type="ECO:0000256" key="6">
    <source>
        <dbReference type="PROSITE-ProRule" id="PRU00176"/>
    </source>
</evidence>
<keyword evidence="11" id="KW-1185">Reference proteome</keyword>
<dbReference type="GeneID" id="20237053"/>
<reference evidence="10 11" key="1">
    <citation type="journal article" date="2013" name="Nature">
        <title>Insights into bilaterian evolution from three spiralian genomes.</title>
        <authorList>
            <person name="Simakov O."/>
            <person name="Marletaz F."/>
            <person name="Cho S.J."/>
            <person name="Edsinger-Gonzales E."/>
            <person name="Havlak P."/>
            <person name="Hellsten U."/>
            <person name="Kuo D.H."/>
            <person name="Larsson T."/>
            <person name="Lv J."/>
            <person name="Arendt D."/>
            <person name="Savage R."/>
            <person name="Osoegawa K."/>
            <person name="de Jong P."/>
            <person name="Grimwood J."/>
            <person name="Chapman J.A."/>
            <person name="Shapiro H."/>
            <person name="Aerts A."/>
            <person name="Otillar R.P."/>
            <person name="Terry A.Y."/>
            <person name="Boore J.L."/>
            <person name="Grigoriev I.V."/>
            <person name="Lindberg D.R."/>
            <person name="Seaver E.C."/>
            <person name="Weisblat D.A."/>
            <person name="Putnam N.H."/>
            <person name="Rokhsar D.S."/>
        </authorList>
    </citation>
    <scope>NUCLEOTIDE SEQUENCE [LARGE SCALE GENOMIC DNA]</scope>
</reference>
<feature type="compositionally biased region" description="Basic and acidic residues" evidence="7">
    <location>
        <begin position="41"/>
        <end position="56"/>
    </location>
</feature>
<feature type="compositionally biased region" description="Basic residues" evidence="7">
    <location>
        <begin position="241"/>
        <end position="255"/>
    </location>
</feature>
<dbReference type="CTD" id="20237053"/>
<feature type="signal peptide" evidence="8">
    <location>
        <begin position="1"/>
        <end position="15"/>
    </location>
</feature>
<evidence type="ECO:0000256" key="8">
    <source>
        <dbReference type="SAM" id="SignalP"/>
    </source>
</evidence>
<dbReference type="RefSeq" id="XP_009045525.1">
    <property type="nucleotide sequence ID" value="XM_009047277.1"/>
</dbReference>
<dbReference type="SUPFAM" id="SSF54928">
    <property type="entry name" value="RNA-binding domain, RBD"/>
    <property type="match status" value="1"/>
</dbReference>
<dbReference type="GO" id="GO:0003723">
    <property type="term" value="F:RNA binding"/>
    <property type="evidence" value="ECO:0007669"/>
    <property type="project" value="UniProtKB-UniRule"/>
</dbReference>
<dbReference type="OrthoDB" id="252020at2759"/>
<dbReference type="HOGENOM" id="CLU_687506_0_0_1"/>
<keyword evidence="3 6" id="KW-0694">RNA-binding</keyword>
<accession>V4B170</accession>
<dbReference type="InterPro" id="IPR012677">
    <property type="entry name" value="Nucleotide-bd_a/b_plait_sf"/>
</dbReference>
<feature type="chain" id="PRO_5012407122" description="RRM domain-containing protein" evidence="8">
    <location>
        <begin position="16"/>
        <end position="401"/>
    </location>
</feature>
<dbReference type="InterPro" id="IPR034201">
    <property type="entry name" value="RNPS1_RRM"/>
</dbReference>
<keyword evidence="4" id="KW-0508">mRNA splicing</keyword>
<dbReference type="GO" id="GO:0005654">
    <property type="term" value="C:nucleoplasm"/>
    <property type="evidence" value="ECO:0007669"/>
    <property type="project" value="TreeGrafter"/>
</dbReference>
<feature type="domain" description="RRM" evidence="9">
    <location>
        <begin position="253"/>
        <end position="325"/>
    </location>
</feature>
<feature type="region of interest" description="Disordered" evidence="7">
    <location>
        <begin position="23"/>
        <end position="136"/>
    </location>
</feature>
<evidence type="ECO:0000313" key="11">
    <source>
        <dbReference type="Proteomes" id="UP000030746"/>
    </source>
</evidence>
<evidence type="ECO:0000256" key="1">
    <source>
        <dbReference type="ARBA" id="ARBA00004123"/>
    </source>
</evidence>
<dbReference type="SMART" id="SM00360">
    <property type="entry name" value="RRM"/>
    <property type="match status" value="1"/>
</dbReference>
<keyword evidence="2" id="KW-0507">mRNA processing</keyword>
<feature type="compositionally biased region" description="Basic residues" evidence="7">
    <location>
        <begin position="362"/>
        <end position="393"/>
    </location>
</feature>
<evidence type="ECO:0000256" key="7">
    <source>
        <dbReference type="SAM" id="MobiDB-lite"/>
    </source>
</evidence>
<dbReference type="Proteomes" id="UP000030746">
    <property type="component" value="Unassembled WGS sequence"/>
</dbReference>
<dbReference type="AlphaFoldDB" id="V4B170"/>
<dbReference type="PANTHER" id="PTHR15481">
    <property type="entry name" value="RIBONUCLEIC ACID BINDING PROTEIN S1"/>
    <property type="match status" value="1"/>
</dbReference>
<dbReference type="STRING" id="225164.V4B170"/>
<feature type="region of interest" description="Disordered" evidence="7">
    <location>
        <begin position="228"/>
        <end position="255"/>
    </location>
</feature>
<dbReference type="CDD" id="cd12365">
    <property type="entry name" value="RRM_RNPS1"/>
    <property type="match status" value="1"/>
</dbReference>
<dbReference type="Gene3D" id="3.30.70.330">
    <property type="match status" value="1"/>
</dbReference>
<feature type="region of interest" description="Disordered" evidence="7">
    <location>
        <begin position="330"/>
        <end position="401"/>
    </location>
</feature>
<dbReference type="GO" id="GO:0005737">
    <property type="term" value="C:cytoplasm"/>
    <property type="evidence" value="ECO:0007669"/>
    <property type="project" value="TreeGrafter"/>
</dbReference>